<organism evidence="2 3">
    <name type="scientific">Brassica oleracea var. oleracea</name>
    <dbReference type="NCBI Taxonomy" id="109376"/>
    <lineage>
        <taxon>Eukaryota</taxon>
        <taxon>Viridiplantae</taxon>
        <taxon>Streptophyta</taxon>
        <taxon>Embryophyta</taxon>
        <taxon>Tracheophyta</taxon>
        <taxon>Spermatophyta</taxon>
        <taxon>Magnoliopsida</taxon>
        <taxon>eudicotyledons</taxon>
        <taxon>Gunneridae</taxon>
        <taxon>Pentapetalae</taxon>
        <taxon>rosids</taxon>
        <taxon>malvids</taxon>
        <taxon>Brassicales</taxon>
        <taxon>Brassicaceae</taxon>
        <taxon>Brassiceae</taxon>
        <taxon>Brassica</taxon>
    </lineage>
</organism>
<evidence type="ECO:0000256" key="1">
    <source>
        <dbReference type="SAM" id="MobiDB-lite"/>
    </source>
</evidence>
<sequence length="459" mass="51959">MRSSEYADEFPRNIPMKYQGNHIPRKTPTNIRGYIIAVREPLGDFKNSEERAVAVGIPSEFSRSISDQTRSRSRRASPRGRSGTGSHSQSSSSHSRGSSSHSRGSSSHCRDSSFPAPVFAPAAAPPPVAAPPPTSGPPPAPPVVPGVMTVAQLVQQPGREHLPYLTPCPKGRRQTCKGYPTFTHFPAEDQEMWFRQFPQELTCNPDHTNFIRDAFVHKKRPANRRVVRGGLTRKPRPKELCVHWDKGETKATSVTNSANRKSDHGGKGIYKHNLGAKTIATLGDRLADENDGEPVDDFVLMKTAHTNKHTGEIDDGVIFRRQLPRNILRAYLLGISRRIHFLGIFRRQRFLGIFRRPRFVGIFRYLFSLGIFSKTVPSEISEEIPTNSPRKCFFGMSSEFLILGIPSEFSEEISKKFYFPTRNFRRLFSSVCPRNTVIPRTYRRYLSSEYRCFLVVWEL</sequence>
<dbReference type="InterPro" id="IPR004252">
    <property type="entry name" value="Probable_transposase_24"/>
</dbReference>
<dbReference type="Proteomes" id="UP000032141">
    <property type="component" value="Chromosome C6"/>
</dbReference>
<dbReference type="HOGENOM" id="CLU_596367_0_0_1"/>
<dbReference type="AlphaFoldDB" id="A0A0D3CQS3"/>
<evidence type="ECO:0000313" key="3">
    <source>
        <dbReference type="Proteomes" id="UP000032141"/>
    </source>
</evidence>
<name>A0A0D3CQS3_BRAOL</name>
<dbReference type="EnsemblPlants" id="Bo6g031710.1">
    <property type="protein sequence ID" value="Bo6g031710.1"/>
    <property type="gene ID" value="Bo6g031710"/>
</dbReference>
<protein>
    <submittedName>
        <fullName evidence="2">Uncharacterized protein</fullName>
    </submittedName>
</protein>
<feature type="compositionally biased region" description="Low complexity" evidence="1">
    <location>
        <begin position="79"/>
        <end position="120"/>
    </location>
</feature>
<dbReference type="Gramene" id="Bo6g031710.1">
    <property type="protein sequence ID" value="Bo6g031710.1"/>
    <property type="gene ID" value="Bo6g031710"/>
</dbReference>
<feature type="region of interest" description="Disordered" evidence="1">
    <location>
        <begin position="63"/>
        <end position="120"/>
    </location>
</feature>
<accession>A0A0D3CQS3</accession>
<reference evidence="2 3" key="1">
    <citation type="journal article" date="2014" name="Genome Biol.">
        <title>Transcriptome and methylome profiling reveals relics of genome dominance in the mesopolyploid Brassica oleracea.</title>
        <authorList>
            <person name="Parkin I.A."/>
            <person name="Koh C."/>
            <person name="Tang H."/>
            <person name="Robinson S.J."/>
            <person name="Kagale S."/>
            <person name="Clarke W.E."/>
            <person name="Town C.D."/>
            <person name="Nixon J."/>
            <person name="Krishnakumar V."/>
            <person name="Bidwell S.L."/>
            <person name="Denoeud F."/>
            <person name="Belcram H."/>
            <person name="Links M.G."/>
            <person name="Just J."/>
            <person name="Clarke C."/>
            <person name="Bender T."/>
            <person name="Huebert T."/>
            <person name="Mason A.S."/>
            <person name="Pires J.C."/>
            <person name="Barker G."/>
            <person name="Moore J."/>
            <person name="Walley P.G."/>
            <person name="Manoli S."/>
            <person name="Batley J."/>
            <person name="Edwards D."/>
            <person name="Nelson M.N."/>
            <person name="Wang X."/>
            <person name="Paterson A.H."/>
            <person name="King G."/>
            <person name="Bancroft I."/>
            <person name="Chalhoub B."/>
            <person name="Sharpe A.G."/>
        </authorList>
    </citation>
    <scope>NUCLEOTIDE SEQUENCE</scope>
    <source>
        <strain evidence="2 3">cv. TO1000</strain>
    </source>
</reference>
<dbReference type="Pfam" id="PF03004">
    <property type="entry name" value="Transposase_24"/>
    <property type="match status" value="1"/>
</dbReference>
<proteinExistence type="predicted"/>
<evidence type="ECO:0000313" key="2">
    <source>
        <dbReference type="EnsemblPlants" id="Bo6g031710.1"/>
    </source>
</evidence>
<reference evidence="2" key="2">
    <citation type="submission" date="2015-03" db="UniProtKB">
        <authorList>
            <consortium name="EnsemblPlants"/>
        </authorList>
    </citation>
    <scope>IDENTIFICATION</scope>
</reference>
<keyword evidence="3" id="KW-1185">Reference proteome</keyword>